<organism evidence="1 2">
    <name type="scientific">Thiothrix lacustris</name>
    <dbReference type="NCBI Taxonomy" id="525917"/>
    <lineage>
        <taxon>Bacteria</taxon>
        <taxon>Pseudomonadati</taxon>
        <taxon>Pseudomonadota</taxon>
        <taxon>Gammaproteobacteria</taxon>
        <taxon>Thiotrichales</taxon>
        <taxon>Thiotrichaceae</taxon>
        <taxon>Thiothrix</taxon>
    </lineage>
</organism>
<comment type="caution">
    <text evidence="1">The sequence shown here is derived from an EMBL/GenBank/DDBJ whole genome shotgun (WGS) entry which is preliminary data.</text>
</comment>
<evidence type="ECO:0000313" key="1">
    <source>
        <dbReference type="EMBL" id="OQX01424.1"/>
    </source>
</evidence>
<evidence type="ECO:0000313" key="2">
    <source>
        <dbReference type="Proteomes" id="UP000192491"/>
    </source>
</evidence>
<proteinExistence type="predicted"/>
<dbReference type="AlphaFoldDB" id="A0A1Y1QAV9"/>
<dbReference type="Proteomes" id="UP000192491">
    <property type="component" value="Unassembled WGS sequence"/>
</dbReference>
<dbReference type="EMBL" id="MTEJ01000577">
    <property type="protein sequence ID" value="OQX01424.1"/>
    <property type="molecule type" value="Genomic_DNA"/>
</dbReference>
<protein>
    <submittedName>
        <fullName evidence="1">Uncharacterized protein</fullName>
    </submittedName>
</protein>
<gene>
    <name evidence="1" type="ORF">BWK73_46120</name>
</gene>
<name>A0A1Y1QAV9_9GAMM</name>
<dbReference type="Pfam" id="PF19653">
    <property type="entry name" value="DUF6156"/>
    <property type="match status" value="1"/>
</dbReference>
<dbReference type="InterPro" id="IPR046154">
    <property type="entry name" value="DUF6156"/>
</dbReference>
<accession>A0A1Y1QAV9</accession>
<sequence>MSNGKTTCRYFTTYSGVKLPFKLVGELGEHEIRNRNTFFRGYFDADGVLLGVQKVVYGDMELEHQYSYGENGNLRQAEITDADGETIIIDVGTTKA</sequence>
<reference evidence="1 2" key="1">
    <citation type="submission" date="2017-01" db="EMBL/GenBank/DDBJ databases">
        <title>Novel large sulfur bacteria in the metagenomes of groundwater-fed chemosynthetic microbial mats in the Lake Huron basin.</title>
        <authorList>
            <person name="Sharrar A.M."/>
            <person name="Flood B.E."/>
            <person name="Bailey J.V."/>
            <person name="Jones D.S."/>
            <person name="Biddanda B."/>
            <person name="Ruberg S.A."/>
            <person name="Marcus D.N."/>
            <person name="Dick G.J."/>
        </authorList>
    </citation>
    <scope>NUCLEOTIDE SEQUENCE [LARGE SCALE GENOMIC DNA]</scope>
    <source>
        <strain evidence="1">A8</strain>
    </source>
</reference>